<name>A0A816S5R7_9BILA</name>
<sequence length="112" mass="13324">MFFLFVKAGDHRSFDVNRLDMLVPKVRYLAIGGQALIREKHLIDFALRFLVDTVYFRELILLQVNKIDNVKLKPRVKAVVKEAIVSKIDRLQNSIMTRIEFFYRNQLSIWLR</sequence>
<gene>
    <name evidence="3" type="ORF">OVN521_LOCUS26544</name>
    <name evidence="4" type="ORF">UXM345_LOCUS29499</name>
    <name evidence="1" type="ORF">WKI299_LOCUS11490</name>
    <name evidence="2" type="ORF">XDN619_LOCUS14398</name>
</gene>
<reference evidence="2" key="1">
    <citation type="submission" date="2021-02" db="EMBL/GenBank/DDBJ databases">
        <authorList>
            <person name="Nowell W R."/>
        </authorList>
    </citation>
    <scope>NUCLEOTIDE SEQUENCE</scope>
</reference>
<dbReference type="EMBL" id="CAJNRF010004232">
    <property type="protein sequence ID" value="CAF2057699.1"/>
    <property type="molecule type" value="Genomic_DNA"/>
</dbReference>
<dbReference type="EMBL" id="CAJOBG010007007">
    <property type="protein sequence ID" value="CAF4204028.1"/>
    <property type="molecule type" value="Genomic_DNA"/>
</dbReference>
<comment type="caution">
    <text evidence="2">The sequence shown here is derived from an EMBL/GenBank/DDBJ whole genome shotgun (WGS) entry which is preliminary data.</text>
</comment>
<dbReference type="Proteomes" id="UP000663887">
    <property type="component" value="Unassembled WGS sequence"/>
</dbReference>
<evidence type="ECO:0000313" key="4">
    <source>
        <dbReference type="EMBL" id="CAF4228419.1"/>
    </source>
</evidence>
<accession>A0A816S5R7</accession>
<protein>
    <submittedName>
        <fullName evidence="2">Uncharacterized protein</fullName>
    </submittedName>
</protein>
<dbReference type="EMBL" id="CAJNRG010005683">
    <property type="protein sequence ID" value="CAF2079793.1"/>
    <property type="molecule type" value="Genomic_DNA"/>
</dbReference>
<dbReference type="AlphaFoldDB" id="A0A816S5R7"/>
<evidence type="ECO:0000313" key="5">
    <source>
        <dbReference type="Proteomes" id="UP000663866"/>
    </source>
</evidence>
<proteinExistence type="predicted"/>
<dbReference type="Proteomes" id="UP000663842">
    <property type="component" value="Unassembled WGS sequence"/>
</dbReference>
<evidence type="ECO:0000313" key="6">
    <source>
        <dbReference type="Proteomes" id="UP000663887"/>
    </source>
</evidence>
<evidence type="ECO:0000313" key="1">
    <source>
        <dbReference type="EMBL" id="CAF2057699.1"/>
    </source>
</evidence>
<dbReference type="Proteomes" id="UP000663866">
    <property type="component" value="Unassembled WGS sequence"/>
</dbReference>
<dbReference type="EMBL" id="CAJOBF010007274">
    <property type="protein sequence ID" value="CAF4228419.1"/>
    <property type="molecule type" value="Genomic_DNA"/>
</dbReference>
<evidence type="ECO:0000313" key="3">
    <source>
        <dbReference type="EMBL" id="CAF4204028.1"/>
    </source>
</evidence>
<organism evidence="2 6">
    <name type="scientific">Rotaria magnacalcarata</name>
    <dbReference type="NCBI Taxonomy" id="392030"/>
    <lineage>
        <taxon>Eukaryota</taxon>
        <taxon>Metazoa</taxon>
        <taxon>Spiralia</taxon>
        <taxon>Gnathifera</taxon>
        <taxon>Rotifera</taxon>
        <taxon>Eurotatoria</taxon>
        <taxon>Bdelloidea</taxon>
        <taxon>Philodinida</taxon>
        <taxon>Philodinidae</taxon>
        <taxon>Rotaria</taxon>
    </lineage>
</organism>
<dbReference type="Proteomes" id="UP000663856">
    <property type="component" value="Unassembled WGS sequence"/>
</dbReference>
<evidence type="ECO:0000313" key="2">
    <source>
        <dbReference type="EMBL" id="CAF2079793.1"/>
    </source>
</evidence>
<keyword evidence="5" id="KW-1185">Reference proteome</keyword>